<accession>A0A512C4Q9</accession>
<reference evidence="1 2" key="1">
    <citation type="submission" date="2019-07" db="EMBL/GenBank/DDBJ databases">
        <title>Whole genome shotgun sequence of Microvirga aerophila NBRC 106136.</title>
        <authorList>
            <person name="Hosoyama A."/>
            <person name="Uohara A."/>
            <person name="Ohji S."/>
            <person name="Ichikawa N."/>
        </authorList>
    </citation>
    <scope>NUCLEOTIDE SEQUENCE [LARGE SCALE GENOMIC DNA]</scope>
    <source>
        <strain evidence="1 2">NBRC 106136</strain>
    </source>
</reference>
<name>A0A512C4Q9_9HYPH</name>
<evidence type="ECO:0000313" key="1">
    <source>
        <dbReference type="EMBL" id="GEO19204.1"/>
    </source>
</evidence>
<dbReference type="AlphaFoldDB" id="A0A512C4Q9"/>
<keyword evidence="2" id="KW-1185">Reference proteome</keyword>
<dbReference type="EMBL" id="BJYU01000358">
    <property type="protein sequence ID" value="GEO19204.1"/>
    <property type="molecule type" value="Genomic_DNA"/>
</dbReference>
<dbReference type="Proteomes" id="UP000321085">
    <property type="component" value="Unassembled WGS sequence"/>
</dbReference>
<proteinExistence type="predicted"/>
<sequence length="72" mass="8002">MGLWRVPLSKATAFLVEVPTDGVLARLISTAKEGVVLWRTQITRKVVVVAVSTEAIHLRVLVQFRLYQLSGL</sequence>
<protein>
    <submittedName>
        <fullName evidence="1">Uncharacterized protein</fullName>
    </submittedName>
</protein>
<gene>
    <name evidence="1" type="ORF">MAE02_69000</name>
</gene>
<comment type="caution">
    <text evidence="1">The sequence shown here is derived from an EMBL/GenBank/DDBJ whole genome shotgun (WGS) entry which is preliminary data.</text>
</comment>
<organism evidence="1 2">
    <name type="scientific">Microvirga aerophila</name>
    <dbReference type="NCBI Taxonomy" id="670291"/>
    <lineage>
        <taxon>Bacteria</taxon>
        <taxon>Pseudomonadati</taxon>
        <taxon>Pseudomonadota</taxon>
        <taxon>Alphaproteobacteria</taxon>
        <taxon>Hyphomicrobiales</taxon>
        <taxon>Methylobacteriaceae</taxon>
        <taxon>Microvirga</taxon>
    </lineage>
</organism>
<evidence type="ECO:0000313" key="2">
    <source>
        <dbReference type="Proteomes" id="UP000321085"/>
    </source>
</evidence>